<dbReference type="AlphaFoldDB" id="A0A2C5WG27"/>
<sequence length="126" mass="14372">MKGMVMTAASPSSLAGFGGSSCCTHIRTAKRKQARDSLYPGYKQRLKGLARRKLLGSLVSTSQQSLSCYTATQTRRYTRPEAPNYPQCHFRHYLVCEELADQWPNSIMVQKRKTHELRLSMGVFYY</sequence>
<gene>
    <name evidence="1" type="ORF">CFIMG_005104RAa</name>
</gene>
<proteinExistence type="predicted"/>
<keyword evidence="2" id="KW-1185">Reference proteome</keyword>
<reference evidence="1 2" key="1">
    <citation type="journal article" date="2013" name="Fungal Biol.">
        <title>Analysis of microsatellite markers in the genome of the plant pathogen Ceratocystis fimbriata.</title>
        <authorList>
            <person name="Simpson M.C."/>
            <person name="Wilken P.M."/>
            <person name="Coetzee M.P."/>
            <person name="Wingfield M.J."/>
            <person name="Wingfield B.D."/>
        </authorList>
    </citation>
    <scope>NUCLEOTIDE SEQUENCE [LARGE SCALE GENOMIC DNA]</scope>
    <source>
        <strain evidence="1 2">CBS 114723</strain>
    </source>
</reference>
<protein>
    <submittedName>
        <fullName evidence="1">Uncharacterized protein</fullName>
    </submittedName>
</protein>
<dbReference type="Proteomes" id="UP000222788">
    <property type="component" value="Unassembled WGS sequence"/>
</dbReference>
<evidence type="ECO:0000313" key="2">
    <source>
        <dbReference type="Proteomes" id="UP000222788"/>
    </source>
</evidence>
<accession>A0A2C5WG27</accession>
<reference evidence="1 2" key="2">
    <citation type="journal article" date="2013" name="IMA Fungus">
        <title>IMA Genome-F 1: Ceratocystis fimbriata: Draft nuclear genome sequence for the plant pathogen, Ceratocystis fimbriata.</title>
        <authorList>
            <person name="Wilken P.M."/>
            <person name="Steenkamp E.T."/>
            <person name="Wingfield M.J."/>
            <person name="de Beer Z.W."/>
            <person name="Wingfield B.D."/>
        </authorList>
    </citation>
    <scope>NUCLEOTIDE SEQUENCE [LARGE SCALE GENOMIC DNA]</scope>
    <source>
        <strain evidence="1 2">CBS 114723</strain>
    </source>
</reference>
<dbReference type="EMBL" id="APWK03000115">
    <property type="protein sequence ID" value="PHH50739.1"/>
    <property type="molecule type" value="Genomic_DNA"/>
</dbReference>
<dbReference type="PROSITE" id="PS51257">
    <property type="entry name" value="PROKAR_LIPOPROTEIN"/>
    <property type="match status" value="1"/>
</dbReference>
<organism evidence="1 2">
    <name type="scientific">Ceratocystis fimbriata CBS 114723</name>
    <dbReference type="NCBI Taxonomy" id="1035309"/>
    <lineage>
        <taxon>Eukaryota</taxon>
        <taxon>Fungi</taxon>
        <taxon>Dikarya</taxon>
        <taxon>Ascomycota</taxon>
        <taxon>Pezizomycotina</taxon>
        <taxon>Sordariomycetes</taxon>
        <taxon>Hypocreomycetidae</taxon>
        <taxon>Microascales</taxon>
        <taxon>Ceratocystidaceae</taxon>
        <taxon>Ceratocystis</taxon>
    </lineage>
</organism>
<evidence type="ECO:0000313" key="1">
    <source>
        <dbReference type="EMBL" id="PHH50739.1"/>
    </source>
</evidence>
<comment type="caution">
    <text evidence="1">The sequence shown here is derived from an EMBL/GenBank/DDBJ whole genome shotgun (WGS) entry which is preliminary data.</text>
</comment>
<name>A0A2C5WG27_9PEZI</name>